<dbReference type="Gene3D" id="3.20.20.30">
    <property type="entry name" value="Luciferase-like domain"/>
    <property type="match status" value="1"/>
</dbReference>
<organism evidence="3 4">
    <name type="scientific">Actinokineospora guangxiensis</name>
    <dbReference type="NCBI Taxonomy" id="1490288"/>
    <lineage>
        <taxon>Bacteria</taxon>
        <taxon>Bacillati</taxon>
        <taxon>Actinomycetota</taxon>
        <taxon>Actinomycetes</taxon>
        <taxon>Pseudonocardiales</taxon>
        <taxon>Pseudonocardiaceae</taxon>
        <taxon>Actinokineospora</taxon>
    </lineage>
</organism>
<dbReference type="PANTHER" id="PTHR43244:SF1">
    <property type="entry name" value="5,10-METHYLENETETRAHYDROMETHANOPTERIN REDUCTASE"/>
    <property type="match status" value="1"/>
</dbReference>
<protein>
    <submittedName>
        <fullName evidence="3">LLM class flavin-dependent oxidoreductase</fullName>
    </submittedName>
</protein>
<dbReference type="EMBL" id="JBHSKF010000005">
    <property type="protein sequence ID" value="MFC5288198.1"/>
    <property type="molecule type" value="Genomic_DNA"/>
</dbReference>
<gene>
    <name evidence="3" type="ORF">ACFPM7_14150</name>
</gene>
<evidence type="ECO:0000259" key="2">
    <source>
        <dbReference type="Pfam" id="PF00296"/>
    </source>
</evidence>
<keyword evidence="4" id="KW-1185">Reference proteome</keyword>
<proteinExistence type="predicted"/>
<dbReference type="RefSeq" id="WP_378247896.1">
    <property type="nucleotide sequence ID" value="NZ_JBHSKF010000005.1"/>
</dbReference>
<feature type="domain" description="Luciferase-like" evidence="2">
    <location>
        <begin position="12"/>
        <end position="285"/>
    </location>
</feature>
<evidence type="ECO:0000256" key="1">
    <source>
        <dbReference type="ARBA" id="ARBA00023002"/>
    </source>
</evidence>
<reference evidence="4" key="1">
    <citation type="journal article" date="2019" name="Int. J. Syst. Evol. Microbiol.">
        <title>The Global Catalogue of Microorganisms (GCM) 10K type strain sequencing project: providing services to taxonomists for standard genome sequencing and annotation.</title>
        <authorList>
            <consortium name="The Broad Institute Genomics Platform"/>
            <consortium name="The Broad Institute Genome Sequencing Center for Infectious Disease"/>
            <person name="Wu L."/>
            <person name="Ma J."/>
        </authorList>
    </citation>
    <scope>NUCLEOTIDE SEQUENCE [LARGE SCALE GENOMIC DNA]</scope>
    <source>
        <strain evidence="4">CCUG 59778</strain>
    </source>
</reference>
<evidence type="ECO:0000313" key="3">
    <source>
        <dbReference type="EMBL" id="MFC5288198.1"/>
    </source>
</evidence>
<keyword evidence="1" id="KW-0560">Oxidoreductase</keyword>
<comment type="caution">
    <text evidence="3">The sequence shown here is derived from an EMBL/GenBank/DDBJ whole genome shotgun (WGS) entry which is preliminary data.</text>
</comment>
<dbReference type="InterPro" id="IPR036661">
    <property type="entry name" value="Luciferase-like_sf"/>
</dbReference>
<accession>A0ABW0EPE4</accession>
<dbReference type="Pfam" id="PF00296">
    <property type="entry name" value="Bac_luciferase"/>
    <property type="match status" value="1"/>
</dbReference>
<sequence>MSLGVLVPRDLPIAEFPGYVRRAEAAGFDELWVVEDLYFRGGVAQAAAALAATERIRVGIGILPAPLRNPALTAVEAHTLAELFPGRLILGIGHGMPGWMAEVGAAPVSPLRVLEEHLTVVRSLLHGSSAELAATVRLDLTVTAPAPPVLAGVRGPRSLALSGRVADGTLLAEPVTPEYLAAARAAIGVADHHVAAYNFAAVDTDPDRARAAVRPLMAWLGEPDWAPHIAPLDFADEFAALRAECADGAEFAARVPDEWVDRLTVSGTPERARARVAELREAGADSVILIPVDADLDGIAALVGH</sequence>
<name>A0ABW0EPE4_9PSEU</name>
<evidence type="ECO:0000313" key="4">
    <source>
        <dbReference type="Proteomes" id="UP001596157"/>
    </source>
</evidence>
<dbReference type="SUPFAM" id="SSF51679">
    <property type="entry name" value="Bacterial luciferase-like"/>
    <property type="match status" value="1"/>
</dbReference>
<dbReference type="InterPro" id="IPR050564">
    <property type="entry name" value="F420-G6PD/mer"/>
</dbReference>
<dbReference type="PANTHER" id="PTHR43244">
    <property type="match status" value="1"/>
</dbReference>
<dbReference type="Proteomes" id="UP001596157">
    <property type="component" value="Unassembled WGS sequence"/>
</dbReference>
<dbReference type="InterPro" id="IPR011251">
    <property type="entry name" value="Luciferase-like_dom"/>
</dbReference>